<comment type="caution">
    <text evidence="1">The sequence shown here is derived from an EMBL/GenBank/DDBJ whole genome shotgun (WGS) entry which is preliminary data.</text>
</comment>
<dbReference type="EMBL" id="CM023482">
    <property type="protein sequence ID" value="KAH6938035.1"/>
    <property type="molecule type" value="Genomic_DNA"/>
</dbReference>
<evidence type="ECO:0000313" key="1">
    <source>
        <dbReference type="EMBL" id="KAH6938035.1"/>
    </source>
</evidence>
<organism evidence="1 2">
    <name type="scientific">Hyalomma asiaticum</name>
    <name type="common">Tick</name>
    <dbReference type="NCBI Taxonomy" id="266040"/>
    <lineage>
        <taxon>Eukaryota</taxon>
        <taxon>Metazoa</taxon>
        <taxon>Ecdysozoa</taxon>
        <taxon>Arthropoda</taxon>
        <taxon>Chelicerata</taxon>
        <taxon>Arachnida</taxon>
        <taxon>Acari</taxon>
        <taxon>Parasitiformes</taxon>
        <taxon>Ixodida</taxon>
        <taxon>Ixodoidea</taxon>
        <taxon>Ixodidae</taxon>
        <taxon>Hyalomminae</taxon>
        <taxon>Hyalomma</taxon>
    </lineage>
</organism>
<gene>
    <name evidence="1" type="ORF">HPB50_006530</name>
</gene>
<keyword evidence="2" id="KW-1185">Reference proteome</keyword>
<reference evidence="1" key="1">
    <citation type="submission" date="2020-05" db="EMBL/GenBank/DDBJ databases">
        <title>Large-scale comparative analyses of tick genomes elucidate their genetic diversity and vector capacities.</title>
        <authorList>
            <person name="Jia N."/>
            <person name="Wang J."/>
            <person name="Shi W."/>
            <person name="Du L."/>
            <person name="Sun Y."/>
            <person name="Zhan W."/>
            <person name="Jiang J."/>
            <person name="Wang Q."/>
            <person name="Zhang B."/>
            <person name="Ji P."/>
            <person name="Sakyi L.B."/>
            <person name="Cui X."/>
            <person name="Yuan T."/>
            <person name="Jiang B."/>
            <person name="Yang W."/>
            <person name="Lam T.T.-Y."/>
            <person name="Chang Q."/>
            <person name="Ding S."/>
            <person name="Wang X."/>
            <person name="Zhu J."/>
            <person name="Ruan X."/>
            <person name="Zhao L."/>
            <person name="Wei J."/>
            <person name="Que T."/>
            <person name="Du C."/>
            <person name="Cheng J."/>
            <person name="Dai P."/>
            <person name="Han X."/>
            <person name="Huang E."/>
            <person name="Gao Y."/>
            <person name="Liu J."/>
            <person name="Shao H."/>
            <person name="Ye R."/>
            <person name="Li L."/>
            <person name="Wei W."/>
            <person name="Wang X."/>
            <person name="Wang C."/>
            <person name="Yang T."/>
            <person name="Huo Q."/>
            <person name="Li W."/>
            <person name="Guo W."/>
            <person name="Chen H."/>
            <person name="Zhou L."/>
            <person name="Ni X."/>
            <person name="Tian J."/>
            <person name="Zhou Y."/>
            <person name="Sheng Y."/>
            <person name="Liu T."/>
            <person name="Pan Y."/>
            <person name="Xia L."/>
            <person name="Li J."/>
            <person name="Zhao F."/>
            <person name="Cao W."/>
        </authorList>
    </citation>
    <scope>NUCLEOTIDE SEQUENCE</scope>
    <source>
        <strain evidence="1">Hyas-2018</strain>
    </source>
</reference>
<protein>
    <submittedName>
        <fullName evidence="1">Uncharacterized protein</fullName>
    </submittedName>
</protein>
<sequence length="78" mass="8755">MWDSHFRYAGLKPSLDWNAHPVGLPVIATKRKQHLVRPTRHDRAIQGGQASHPRRYPTLAAEKKGASAQGLVLHKRSV</sequence>
<accession>A0ACB7STL7</accession>
<name>A0ACB7STL7_HYAAI</name>
<evidence type="ECO:0000313" key="2">
    <source>
        <dbReference type="Proteomes" id="UP000821845"/>
    </source>
</evidence>
<proteinExistence type="predicted"/>
<dbReference type="Proteomes" id="UP000821845">
    <property type="component" value="Chromosome 2"/>
</dbReference>